<dbReference type="EMBL" id="CM042885">
    <property type="protein sequence ID" value="KAI4366231.1"/>
    <property type="molecule type" value="Genomic_DNA"/>
</dbReference>
<protein>
    <submittedName>
        <fullName evidence="1">Uncharacterized protein</fullName>
    </submittedName>
</protein>
<reference evidence="2" key="1">
    <citation type="journal article" date="2023" name="Front. Plant Sci.">
        <title>Chromosomal-level genome assembly of Melastoma candidum provides insights into trichome evolution.</title>
        <authorList>
            <person name="Zhong Y."/>
            <person name="Wu W."/>
            <person name="Sun C."/>
            <person name="Zou P."/>
            <person name="Liu Y."/>
            <person name="Dai S."/>
            <person name="Zhou R."/>
        </authorList>
    </citation>
    <scope>NUCLEOTIDE SEQUENCE [LARGE SCALE GENOMIC DNA]</scope>
</reference>
<keyword evidence="2" id="KW-1185">Reference proteome</keyword>
<evidence type="ECO:0000313" key="2">
    <source>
        <dbReference type="Proteomes" id="UP001057402"/>
    </source>
</evidence>
<accession>A0ACB9QIS2</accession>
<organism evidence="1 2">
    <name type="scientific">Melastoma candidum</name>
    <dbReference type="NCBI Taxonomy" id="119954"/>
    <lineage>
        <taxon>Eukaryota</taxon>
        <taxon>Viridiplantae</taxon>
        <taxon>Streptophyta</taxon>
        <taxon>Embryophyta</taxon>
        <taxon>Tracheophyta</taxon>
        <taxon>Spermatophyta</taxon>
        <taxon>Magnoliopsida</taxon>
        <taxon>eudicotyledons</taxon>
        <taxon>Gunneridae</taxon>
        <taxon>Pentapetalae</taxon>
        <taxon>rosids</taxon>
        <taxon>malvids</taxon>
        <taxon>Myrtales</taxon>
        <taxon>Melastomataceae</taxon>
        <taxon>Melastomatoideae</taxon>
        <taxon>Melastomateae</taxon>
        <taxon>Melastoma</taxon>
    </lineage>
</organism>
<gene>
    <name evidence="1" type="ORF">MLD38_022130</name>
</gene>
<proteinExistence type="predicted"/>
<name>A0ACB9QIS2_9MYRT</name>
<sequence length="1217" mass="132133">MSGWWRRRVLSSSLGSFLCFLVFAALLCLGESFRRLATMDDAAALLSFKRSSVQSDPNGVLLSWAAGNGSPCSWRGITCSPSLPSVVVAIDLSGAGLSGSLRLPDLVALRGLRSVNLRGNYFSAGALTSGTTASCLLQRVDLSKNNISDPLPENSFLSSCGQLVYANLSGNLIPGGFLRFGPSLLQLDLSSNRMSDIGLLNYSLTVCQNLNFLDFSDNKLKGKLDVTLYYCKNLSHLDLSGNNISGSLPSRFVADSLSIQYLDLSRNNFSGKLPALDFGSCGNLTVLNMSQNGFVGADFPASLKNCQFLQTLDMSRNELRLTIPGTLFGALKNLSRLFLSHNHLAGQIPAELAQTCGTLRELDLASNNLSGELPPAFASCSSLYSLNLGNNQLFGDFLGSVIRNLTGLNYLYLPFNNITGSLPQSMRMFTQLRVLDLSSNMIIGNVPSDICSSSSSHPLEKLLLPNNYFSGTVPSDIGKCKNLKTIDLSFNNLRGEIPKEIWFLPNMADLAMWANNLNGEIPEGICSNGGMLETLILNNNLIYGSLPRSIANCTNMIWISLSSNSLTGQIPEGMGNLRSLAILQLGNNSLSGEIPADLGKCNSLIWLDLNSNQLTGPVLPSLADRAGEVIPGSVSGKQFAFVRNEGGTACRGAGGLVEFEGIRPARLENFPMIHSCPTTRIYTGMTMYTFASNGSMIYLDLSYNDLSGTIPDKYGSMGFLLVLNLGHNHLTGRIPDSIGGLKLLGVLDVSHNHLVGPIPGSLRSLHFLNDLDVSNNNLSGPIPSGGQLMTFPAARFDNNSGLCGLPLPPCGSGELQPLNPRNGEKAQSFEAEMVIGIVFFLSCIVGLMAALYRVKSSQKVKLQREKYVESLPTSGSWKVSTVQEPLSINVATFEKPLRKLTFAHLLEATNGFSFESLIGSGGFGEVYKAKLKDGNTVAIKKLIHVAGQGDREFMAEMETIGKIKHRNLVPLMGYCKVGEERLLVYEFMKWGSLESVLHDKAKEGSVNLDWAARKKIAVGAARGLAFLHHSCIPHIIHRDMKSSNVLLDENLEARVSDFGMARLVNALDTHLSVSTLAGTPGYVPPEYYQSFRCTTKGDVYSYGVVLLELLSGKRPIDTAEFGNDYNLVGWAKQLQKERKQDSILDPKLVTTKSGEAELYHYLAIAFQCLDDRPFRRPTMIQVMAMFKELQVNDSGSDVLNGLSIKDGTIDESREKDP</sequence>
<dbReference type="Proteomes" id="UP001057402">
    <property type="component" value="Chromosome 6"/>
</dbReference>
<evidence type="ECO:0000313" key="1">
    <source>
        <dbReference type="EMBL" id="KAI4366231.1"/>
    </source>
</evidence>
<comment type="caution">
    <text evidence="1">The sequence shown here is derived from an EMBL/GenBank/DDBJ whole genome shotgun (WGS) entry which is preliminary data.</text>
</comment>